<evidence type="ECO:0000313" key="2">
    <source>
        <dbReference type="Proteomes" id="UP000789375"/>
    </source>
</evidence>
<sequence>MKIQFSELLIINISRVESVLVEEWKALNKSNSIPIDERERKTPPKDLYYEFLPESNSPTQILMSHFDENSGSIVVCLPFRVNDIKQQN</sequence>
<organism evidence="1 2">
    <name type="scientific">Funneliformis mosseae</name>
    <name type="common">Endomycorrhizal fungus</name>
    <name type="synonym">Glomus mosseae</name>
    <dbReference type="NCBI Taxonomy" id="27381"/>
    <lineage>
        <taxon>Eukaryota</taxon>
        <taxon>Fungi</taxon>
        <taxon>Fungi incertae sedis</taxon>
        <taxon>Mucoromycota</taxon>
        <taxon>Glomeromycotina</taxon>
        <taxon>Glomeromycetes</taxon>
        <taxon>Glomerales</taxon>
        <taxon>Glomeraceae</taxon>
        <taxon>Funneliformis</taxon>
    </lineage>
</organism>
<protein>
    <submittedName>
        <fullName evidence="1">4708_t:CDS:1</fullName>
    </submittedName>
</protein>
<reference evidence="1" key="1">
    <citation type="submission" date="2021-06" db="EMBL/GenBank/DDBJ databases">
        <authorList>
            <person name="Kallberg Y."/>
            <person name="Tangrot J."/>
            <person name="Rosling A."/>
        </authorList>
    </citation>
    <scope>NUCLEOTIDE SEQUENCE</scope>
    <source>
        <strain evidence="1">87-6 pot B 2015</strain>
    </source>
</reference>
<dbReference type="EMBL" id="CAJVPP010004298">
    <property type="protein sequence ID" value="CAG8647402.1"/>
    <property type="molecule type" value="Genomic_DNA"/>
</dbReference>
<proteinExistence type="predicted"/>
<name>A0A9N9DTV2_FUNMO</name>
<dbReference type="Proteomes" id="UP000789375">
    <property type="component" value="Unassembled WGS sequence"/>
</dbReference>
<dbReference type="AlphaFoldDB" id="A0A9N9DTV2"/>
<comment type="caution">
    <text evidence="1">The sequence shown here is derived from an EMBL/GenBank/DDBJ whole genome shotgun (WGS) entry which is preliminary data.</text>
</comment>
<gene>
    <name evidence="1" type="ORF">FMOSSE_LOCUS11299</name>
</gene>
<evidence type="ECO:0000313" key="1">
    <source>
        <dbReference type="EMBL" id="CAG8647402.1"/>
    </source>
</evidence>
<keyword evidence="2" id="KW-1185">Reference proteome</keyword>
<accession>A0A9N9DTV2</accession>